<evidence type="ECO:0000313" key="2">
    <source>
        <dbReference type="Proteomes" id="UP000541610"/>
    </source>
</evidence>
<organism evidence="1 2">
    <name type="scientific">Perkinsus olseni</name>
    <name type="common">Perkinsus atlanticus</name>
    <dbReference type="NCBI Taxonomy" id="32597"/>
    <lineage>
        <taxon>Eukaryota</taxon>
        <taxon>Sar</taxon>
        <taxon>Alveolata</taxon>
        <taxon>Perkinsozoa</taxon>
        <taxon>Perkinsea</taxon>
        <taxon>Perkinsida</taxon>
        <taxon>Perkinsidae</taxon>
        <taxon>Perkinsus</taxon>
    </lineage>
</organism>
<proteinExistence type="predicted"/>
<protein>
    <submittedName>
        <fullName evidence="1">Uncharacterized protein</fullName>
    </submittedName>
</protein>
<dbReference type="OrthoDB" id="10262720at2759"/>
<reference evidence="1 2" key="1">
    <citation type="submission" date="2020-04" db="EMBL/GenBank/DDBJ databases">
        <title>Perkinsus olseni comparative genomics.</title>
        <authorList>
            <person name="Bogema D.R."/>
        </authorList>
    </citation>
    <scope>NUCLEOTIDE SEQUENCE [LARGE SCALE GENOMIC DNA]</scope>
    <source>
        <strain evidence="1">00978-12</strain>
    </source>
</reference>
<sequence>MVDLSYKMASVVSAYDFVALVFLNSVAGWYEVDHPRIVDSGTDVDVCWVVMSGISGGIHKKKSEIVHLTEANRTTQKRNFELWDDSGTAKLTEWREASLPLQTRILLASTLDTPGEEAIAFGAAMFGTKSNRSIRVRKIYRMALFSLNPEGASVEGICRRAAFGGGLGAASNGHKLSWEEAVKLDVPFDLKLSIFEDDNLLKTIDITGVEGVLPKKQQNERKEIVDGALAAEPNLGPPLRYQIKLSSSVSAVLGVFARGISWTSWDSWDVSCPSEAPREEGVRFHPLLHLLEPEKVCCTMRLICNGIAQCTLDALEPSGRSSADLRCQPQVHALTAALSIRYMFSTVVLKSWKLIQGIHSSSPATLAR</sequence>
<dbReference type="Proteomes" id="UP000541610">
    <property type="component" value="Unassembled WGS sequence"/>
</dbReference>
<gene>
    <name evidence="1" type="ORF">FOZ60_007409</name>
</gene>
<dbReference type="AlphaFoldDB" id="A0A7J6NLB6"/>
<comment type="caution">
    <text evidence="1">The sequence shown here is derived from an EMBL/GenBank/DDBJ whole genome shotgun (WGS) entry which is preliminary data.</text>
</comment>
<dbReference type="EMBL" id="JABANP010000298">
    <property type="protein sequence ID" value="KAF4684679.1"/>
    <property type="molecule type" value="Genomic_DNA"/>
</dbReference>
<evidence type="ECO:0000313" key="1">
    <source>
        <dbReference type="EMBL" id="KAF4684679.1"/>
    </source>
</evidence>
<name>A0A7J6NLB6_PEROL</name>
<accession>A0A7J6NLB6</accession>